<protein>
    <submittedName>
        <fullName evidence="1">Amine oxidase</fullName>
    </submittedName>
</protein>
<proteinExistence type="predicted"/>
<dbReference type="Proteomes" id="UP000814033">
    <property type="component" value="Unassembled WGS sequence"/>
</dbReference>
<keyword evidence="2" id="KW-1185">Reference proteome</keyword>
<gene>
    <name evidence="1" type="ORF">FA95DRAFT_1556626</name>
</gene>
<dbReference type="EMBL" id="MU275870">
    <property type="protein sequence ID" value="KAI0049732.1"/>
    <property type="molecule type" value="Genomic_DNA"/>
</dbReference>
<sequence>MRCPSLLLSLAVFRALSPCALAASTLQANQTRVQHDAQVLILGGGVSGVIAARSLHEQGIHDFKIVEARDELGGRMRSFHFGAPGKQVVLELGANWIQGTQDGNGPANPILTLARKHGLKTVDSDLLGSMSTFDFTGTVDYLDVLNSAIDAFDNITNAAGARMPSAQVDTTARTGYSLVGVKPKTPAQKTCEYYLFDWEYAQTPEQSSWIASAWNTNFTYDTDVGGFSEDNLFAIDSRGFKHLIHAEADTFIVPGQILLNSTVRSIKHSNDGVEVTLVNGTTLNADYVICTFSLGVLQNDDVVFEPSLPGWKLEAVQSMVMATYTKIFLQFPEKFWFDTQFALYADKERGRYPVWQGLDIEGFFPGSGVLFVTVTGDYSVRIEALSDDQVQAEVLSVLHAMYPNITFPAPIAFHFPRWHSDPLYRGTYSNWPASFVEGHLTNLRANVGQRLWFTGEAMSEKYYGFLHGAYFEGEATGNTVAQCIRGAECAGLPHSQSIRNAQPYMLQP</sequence>
<organism evidence="1 2">
    <name type="scientific">Auriscalpium vulgare</name>
    <dbReference type="NCBI Taxonomy" id="40419"/>
    <lineage>
        <taxon>Eukaryota</taxon>
        <taxon>Fungi</taxon>
        <taxon>Dikarya</taxon>
        <taxon>Basidiomycota</taxon>
        <taxon>Agaricomycotina</taxon>
        <taxon>Agaricomycetes</taxon>
        <taxon>Russulales</taxon>
        <taxon>Auriscalpiaceae</taxon>
        <taxon>Auriscalpium</taxon>
    </lineage>
</organism>
<evidence type="ECO:0000313" key="2">
    <source>
        <dbReference type="Proteomes" id="UP000814033"/>
    </source>
</evidence>
<comment type="caution">
    <text evidence="1">The sequence shown here is derived from an EMBL/GenBank/DDBJ whole genome shotgun (WGS) entry which is preliminary data.</text>
</comment>
<reference evidence="1" key="2">
    <citation type="journal article" date="2022" name="New Phytol.">
        <title>Evolutionary transition to the ectomycorrhizal habit in the genomes of a hyperdiverse lineage of mushroom-forming fungi.</title>
        <authorList>
            <person name="Looney B."/>
            <person name="Miyauchi S."/>
            <person name="Morin E."/>
            <person name="Drula E."/>
            <person name="Courty P.E."/>
            <person name="Kohler A."/>
            <person name="Kuo A."/>
            <person name="LaButti K."/>
            <person name="Pangilinan J."/>
            <person name="Lipzen A."/>
            <person name="Riley R."/>
            <person name="Andreopoulos W."/>
            <person name="He G."/>
            <person name="Johnson J."/>
            <person name="Nolan M."/>
            <person name="Tritt A."/>
            <person name="Barry K.W."/>
            <person name="Grigoriev I.V."/>
            <person name="Nagy L.G."/>
            <person name="Hibbett D."/>
            <person name="Henrissat B."/>
            <person name="Matheny P.B."/>
            <person name="Labbe J."/>
            <person name="Martin F.M."/>
        </authorList>
    </citation>
    <scope>NUCLEOTIDE SEQUENCE</scope>
    <source>
        <strain evidence="1">FP105234-sp</strain>
    </source>
</reference>
<accession>A0ACB8S0T6</accession>
<reference evidence="1" key="1">
    <citation type="submission" date="2021-02" db="EMBL/GenBank/DDBJ databases">
        <authorList>
            <consortium name="DOE Joint Genome Institute"/>
            <person name="Ahrendt S."/>
            <person name="Looney B.P."/>
            <person name="Miyauchi S."/>
            <person name="Morin E."/>
            <person name="Drula E."/>
            <person name="Courty P.E."/>
            <person name="Chicoki N."/>
            <person name="Fauchery L."/>
            <person name="Kohler A."/>
            <person name="Kuo A."/>
            <person name="Labutti K."/>
            <person name="Pangilinan J."/>
            <person name="Lipzen A."/>
            <person name="Riley R."/>
            <person name="Andreopoulos W."/>
            <person name="He G."/>
            <person name="Johnson J."/>
            <person name="Barry K.W."/>
            <person name="Grigoriev I.V."/>
            <person name="Nagy L."/>
            <person name="Hibbett D."/>
            <person name="Henrissat B."/>
            <person name="Matheny P.B."/>
            <person name="Labbe J."/>
            <person name="Martin F."/>
        </authorList>
    </citation>
    <scope>NUCLEOTIDE SEQUENCE</scope>
    <source>
        <strain evidence="1">FP105234-sp</strain>
    </source>
</reference>
<name>A0ACB8S0T6_9AGAM</name>
<evidence type="ECO:0000313" key="1">
    <source>
        <dbReference type="EMBL" id="KAI0049732.1"/>
    </source>
</evidence>